<proteinExistence type="predicted"/>
<name>A0A2P7QVL7_9SPHN</name>
<dbReference type="OrthoDB" id="8087200at2"/>
<gene>
    <name evidence="2" type="ORF">C7I55_07080</name>
</gene>
<evidence type="ECO:0000313" key="3">
    <source>
        <dbReference type="Proteomes" id="UP000241167"/>
    </source>
</evidence>
<sequence>MSDDKSKRGGQDRARVSGSETYEVDYFAHKHGLHRAQAEDLIERFGNDRDVLDREAEKLKTEA</sequence>
<dbReference type="Proteomes" id="UP000241167">
    <property type="component" value="Unassembled WGS sequence"/>
</dbReference>
<keyword evidence="3" id="KW-1185">Reference proteome</keyword>
<reference evidence="2 3" key="1">
    <citation type="submission" date="2018-03" db="EMBL/GenBank/DDBJ databases">
        <title>The draft genome of Sphingosinicella sp. GL-C-18.</title>
        <authorList>
            <person name="Liu L."/>
            <person name="Li L."/>
            <person name="Liang L."/>
            <person name="Zhang X."/>
            <person name="Wang T."/>
        </authorList>
    </citation>
    <scope>NUCLEOTIDE SEQUENCE [LARGE SCALE GENOMIC DNA]</scope>
    <source>
        <strain evidence="2 3">GL-C-18</strain>
    </source>
</reference>
<feature type="compositionally biased region" description="Basic and acidic residues" evidence="1">
    <location>
        <begin position="1"/>
        <end position="15"/>
    </location>
</feature>
<evidence type="ECO:0000256" key="1">
    <source>
        <dbReference type="SAM" id="MobiDB-lite"/>
    </source>
</evidence>
<dbReference type="Pfam" id="PF12244">
    <property type="entry name" value="DUF3606"/>
    <property type="match status" value="1"/>
</dbReference>
<dbReference type="InterPro" id="IPR022037">
    <property type="entry name" value="DUF3606"/>
</dbReference>
<organism evidence="2 3">
    <name type="scientific">Allosphingosinicella deserti</name>
    <dbReference type="NCBI Taxonomy" id="2116704"/>
    <lineage>
        <taxon>Bacteria</taxon>
        <taxon>Pseudomonadati</taxon>
        <taxon>Pseudomonadota</taxon>
        <taxon>Alphaproteobacteria</taxon>
        <taxon>Sphingomonadales</taxon>
        <taxon>Sphingomonadaceae</taxon>
        <taxon>Allosphingosinicella</taxon>
    </lineage>
</organism>
<dbReference type="AlphaFoldDB" id="A0A2P7QVL7"/>
<evidence type="ECO:0000313" key="2">
    <source>
        <dbReference type="EMBL" id="PSJ42011.1"/>
    </source>
</evidence>
<dbReference type="RefSeq" id="WP_106512178.1">
    <property type="nucleotide sequence ID" value="NZ_PXYI01000002.1"/>
</dbReference>
<protein>
    <submittedName>
        <fullName evidence="2">DUF3606 domain-containing protein</fullName>
    </submittedName>
</protein>
<accession>A0A2P7QVL7</accession>
<dbReference type="EMBL" id="PXYI01000002">
    <property type="protein sequence ID" value="PSJ42011.1"/>
    <property type="molecule type" value="Genomic_DNA"/>
</dbReference>
<feature type="region of interest" description="Disordered" evidence="1">
    <location>
        <begin position="1"/>
        <end position="20"/>
    </location>
</feature>
<comment type="caution">
    <text evidence="2">The sequence shown here is derived from an EMBL/GenBank/DDBJ whole genome shotgun (WGS) entry which is preliminary data.</text>
</comment>